<sequence length="91" mass="10203">MHSTANIKTVDCKDKSLNKALDMTFIELSYKDMFEVGFYNPLELYQLLIGIVTAKSHSGFGACANWDGDIVTAWNPVPKDLARTVRQIPTH</sequence>
<dbReference type="AlphaFoldDB" id="A0AAN9FQ35"/>
<name>A0AAN9FQ35_CLITE</name>
<comment type="caution">
    <text evidence="1">The sequence shown here is derived from an EMBL/GenBank/DDBJ whole genome shotgun (WGS) entry which is preliminary data.</text>
</comment>
<gene>
    <name evidence="1" type="ORF">RJT34_25563</name>
</gene>
<dbReference type="EMBL" id="JAYKXN010000006">
    <property type="protein sequence ID" value="KAK7280499.1"/>
    <property type="molecule type" value="Genomic_DNA"/>
</dbReference>
<proteinExistence type="predicted"/>
<accession>A0AAN9FQ35</accession>
<evidence type="ECO:0000313" key="1">
    <source>
        <dbReference type="EMBL" id="KAK7280499.1"/>
    </source>
</evidence>
<protein>
    <submittedName>
        <fullName evidence="1">Uncharacterized protein</fullName>
    </submittedName>
</protein>
<organism evidence="1 2">
    <name type="scientific">Clitoria ternatea</name>
    <name type="common">Butterfly pea</name>
    <dbReference type="NCBI Taxonomy" id="43366"/>
    <lineage>
        <taxon>Eukaryota</taxon>
        <taxon>Viridiplantae</taxon>
        <taxon>Streptophyta</taxon>
        <taxon>Embryophyta</taxon>
        <taxon>Tracheophyta</taxon>
        <taxon>Spermatophyta</taxon>
        <taxon>Magnoliopsida</taxon>
        <taxon>eudicotyledons</taxon>
        <taxon>Gunneridae</taxon>
        <taxon>Pentapetalae</taxon>
        <taxon>rosids</taxon>
        <taxon>fabids</taxon>
        <taxon>Fabales</taxon>
        <taxon>Fabaceae</taxon>
        <taxon>Papilionoideae</taxon>
        <taxon>50 kb inversion clade</taxon>
        <taxon>NPAAA clade</taxon>
        <taxon>indigoferoid/millettioid clade</taxon>
        <taxon>Phaseoleae</taxon>
        <taxon>Clitoria</taxon>
    </lineage>
</organism>
<evidence type="ECO:0000313" key="2">
    <source>
        <dbReference type="Proteomes" id="UP001359559"/>
    </source>
</evidence>
<reference evidence="1 2" key="1">
    <citation type="submission" date="2024-01" db="EMBL/GenBank/DDBJ databases">
        <title>The genomes of 5 underutilized Papilionoideae crops provide insights into root nodulation and disease resistance.</title>
        <authorList>
            <person name="Yuan L."/>
        </authorList>
    </citation>
    <scope>NUCLEOTIDE SEQUENCE [LARGE SCALE GENOMIC DNA]</scope>
    <source>
        <strain evidence="1">LY-2023</strain>
        <tissue evidence="1">Leaf</tissue>
    </source>
</reference>
<keyword evidence="2" id="KW-1185">Reference proteome</keyword>
<dbReference type="Proteomes" id="UP001359559">
    <property type="component" value="Unassembled WGS sequence"/>
</dbReference>